<dbReference type="EMBL" id="CP113361">
    <property type="protein sequence ID" value="WAI00118.1"/>
    <property type="molecule type" value="Genomic_DNA"/>
</dbReference>
<comment type="cofactor">
    <cofactor evidence="6">
        <name>FMN</name>
        <dbReference type="ChEBI" id="CHEBI:58210"/>
    </cofactor>
</comment>
<reference evidence="8" key="1">
    <citation type="submission" date="2022-11" db="EMBL/GenBank/DDBJ databases">
        <title>Complete genome sequence of Methanogenium organophilum DSM 3596.</title>
        <authorList>
            <person name="Chen S.-C."/>
            <person name="Lai S.-J."/>
            <person name="You Y.-T."/>
        </authorList>
    </citation>
    <scope>NUCLEOTIDE SEQUENCE</scope>
    <source>
        <strain evidence="8">DSM 3596</strain>
    </source>
</reference>
<dbReference type="Gene3D" id="3.20.20.70">
    <property type="entry name" value="Aldolase class I"/>
    <property type="match status" value="1"/>
</dbReference>
<evidence type="ECO:0000259" key="7">
    <source>
        <dbReference type="PROSITE" id="PS50903"/>
    </source>
</evidence>
<dbReference type="GO" id="GO:0004355">
    <property type="term" value="F:glutamate synthase (NADPH) activity"/>
    <property type="evidence" value="ECO:0007669"/>
    <property type="project" value="UniProtKB-EC"/>
</dbReference>
<keyword evidence="9" id="KW-1185">Reference proteome</keyword>
<sequence length="475" mass="51449">MSWYMCDVCHSFSYDDEVGSAEGGIPAGMTPDDLPDEWACPVCMSDRTHLKKKPGAATREERTPPVEVDPAAHICRSPDYIEPHFVQIKTSALTGESVIEPMRTSRLMVSWDEVLIIAAALRRMALNQEEPVNMETVIGPDAKQPMFLSVPFYVTHMSFGALSREIKIALAKGSARVGTACGSGEGGILPAEFEHAHRYIYEYVPNRYSATPDYMQTSDAIEIKISQSAKPGMGGFLPGAKVTEEIATIRGFPQGHDILSPARFDDIRSPEDLKVKVDYLRDVSGGRPIGIKFAAGDVEGDLEVAIAAEPDFITIDGRPGGTAAAPKAIKDATSVPTIYALDRARRYLDEHGVEGISLVMTGGFRISADIAKGLALGADAVALGTASMIAAGCDQYRICHTGDCPTGVTTQDPDLRARVDVERAADGVARFFSVTRTELEDFARLCGYHDVHDLSVSDLCTTNTEISDYTRIRHV</sequence>
<keyword evidence="5" id="KW-0408">Iron</keyword>
<dbReference type="InterPro" id="IPR013785">
    <property type="entry name" value="Aldolase_TIM"/>
</dbReference>
<dbReference type="GO" id="GO:0006537">
    <property type="term" value="P:glutamate biosynthetic process"/>
    <property type="evidence" value="ECO:0007669"/>
    <property type="project" value="UniProtKB-KW"/>
</dbReference>
<dbReference type="AlphaFoldDB" id="A0A9X9S233"/>
<proteinExistence type="inferred from homology"/>
<dbReference type="InterPro" id="IPR002932">
    <property type="entry name" value="Glu_synthdom"/>
</dbReference>
<dbReference type="InterPro" id="IPR024934">
    <property type="entry name" value="Rubredoxin-like_dom"/>
</dbReference>
<dbReference type="Proteomes" id="UP001163096">
    <property type="component" value="Chromosome"/>
</dbReference>
<comment type="similarity">
    <text evidence="1 6">Belongs to the glutamate synthase family.</text>
</comment>
<keyword evidence="6" id="KW-0314">Glutamate biosynthesis</keyword>
<dbReference type="PANTHER" id="PTHR43819:SF1">
    <property type="entry name" value="ARCHAEAL-TYPE GLUTAMATE SYNTHASE [NADPH]"/>
    <property type="match status" value="1"/>
</dbReference>
<dbReference type="CDD" id="cd00730">
    <property type="entry name" value="rubredoxin"/>
    <property type="match status" value="1"/>
</dbReference>
<keyword evidence="6" id="KW-0560">Oxidoreductase</keyword>
<dbReference type="GO" id="GO:0005506">
    <property type="term" value="F:iron ion binding"/>
    <property type="evidence" value="ECO:0007669"/>
    <property type="project" value="InterPro"/>
</dbReference>
<organism evidence="8 9">
    <name type="scientific">Methanogenium organophilum</name>
    <dbReference type="NCBI Taxonomy" id="2199"/>
    <lineage>
        <taxon>Archaea</taxon>
        <taxon>Methanobacteriati</taxon>
        <taxon>Methanobacteriota</taxon>
        <taxon>Stenosarchaea group</taxon>
        <taxon>Methanomicrobia</taxon>
        <taxon>Methanomicrobiales</taxon>
        <taxon>Methanomicrobiaceae</taxon>
        <taxon>Methanogenium</taxon>
    </lineage>
</organism>
<name>A0A9X9S233_METOG</name>
<evidence type="ECO:0000256" key="5">
    <source>
        <dbReference type="ARBA" id="ARBA00023004"/>
    </source>
</evidence>
<dbReference type="GeneID" id="76834767"/>
<evidence type="ECO:0000256" key="6">
    <source>
        <dbReference type="PIRNR" id="PIRNR006429"/>
    </source>
</evidence>
<evidence type="ECO:0000313" key="8">
    <source>
        <dbReference type="EMBL" id="WAI00118.1"/>
    </source>
</evidence>
<comment type="catalytic activity">
    <reaction evidence="6">
        <text>2 L-glutamate + NADP(+) = L-glutamine + 2-oxoglutarate + NADPH + H(+)</text>
        <dbReference type="Rhea" id="RHEA:15501"/>
        <dbReference type="ChEBI" id="CHEBI:15378"/>
        <dbReference type="ChEBI" id="CHEBI:16810"/>
        <dbReference type="ChEBI" id="CHEBI:29985"/>
        <dbReference type="ChEBI" id="CHEBI:57783"/>
        <dbReference type="ChEBI" id="CHEBI:58349"/>
        <dbReference type="ChEBI" id="CHEBI:58359"/>
        <dbReference type="EC" id="1.4.1.13"/>
    </reaction>
</comment>
<evidence type="ECO:0000256" key="1">
    <source>
        <dbReference type="ARBA" id="ARBA00009716"/>
    </source>
</evidence>
<keyword evidence="6" id="KW-0521">NADP</keyword>
<dbReference type="SUPFAM" id="SSF57802">
    <property type="entry name" value="Rubredoxin-like"/>
    <property type="match status" value="1"/>
</dbReference>
<keyword evidence="6" id="KW-0288">FMN</keyword>
<evidence type="ECO:0000256" key="4">
    <source>
        <dbReference type="ARBA" id="ARBA00022982"/>
    </source>
</evidence>
<dbReference type="PIRSF" id="PIRSF006429">
    <property type="entry name" value="GOGAT_lg_2"/>
    <property type="match status" value="1"/>
</dbReference>
<keyword evidence="6" id="KW-0285">Flavoprotein</keyword>
<gene>
    <name evidence="8" type="ORF">OU421_06655</name>
</gene>
<dbReference type="KEGG" id="mou:OU421_06655"/>
<accession>A0A9X9S233</accession>
<dbReference type="InterPro" id="IPR024935">
    <property type="entry name" value="Rubredoxin_dom"/>
</dbReference>
<dbReference type="InterPro" id="IPR024188">
    <property type="entry name" value="GltB"/>
</dbReference>
<dbReference type="RefSeq" id="WP_268185291.1">
    <property type="nucleotide sequence ID" value="NZ_CP113361.1"/>
</dbReference>
<dbReference type="Pfam" id="PF01645">
    <property type="entry name" value="Glu_synthase"/>
    <property type="match status" value="1"/>
</dbReference>
<protein>
    <recommendedName>
        <fullName evidence="6">Archaeal glutamate synthase [NADPH]</fullName>
        <ecNumber evidence="6">1.4.1.13</ecNumber>
    </recommendedName>
</protein>
<evidence type="ECO:0000313" key="9">
    <source>
        <dbReference type="Proteomes" id="UP001163096"/>
    </source>
</evidence>
<dbReference type="CDD" id="cd02808">
    <property type="entry name" value="GltS_FMN"/>
    <property type="match status" value="1"/>
</dbReference>
<evidence type="ECO:0000256" key="2">
    <source>
        <dbReference type="ARBA" id="ARBA00022448"/>
    </source>
</evidence>
<keyword evidence="4" id="KW-0249">Electron transport</keyword>
<feature type="domain" description="Rubredoxin-like" evidence="7">
    <location>
        <begin position="1"/>
        <end position="53"/>
    </location>
</feature>
<keyword evidence="6" id="KW-0028">Amino-acid biosynthesis</keyword>
<dbReference type="PANTHER" id="PTHR43819">
    <property type="entry name" value="ARCHAEAL-TYPE GLUTAMATE SYNTHASE [NADPH]"/>
    <property type="match status" value="1"/>
</dbReference>
<dbReference type="Gene3D" id="2.20.28.10">
    <property type="match status" value="1"/>
</dbReference>
<dbReference type="EC" id="1.4.1.13" evidence="6"/>
<dbReference type="PROSITE" id="PS50903">
    <property type="entry name" value="RUBREDOXIN_LIKE"/>
    <property type="match status" value="1"/>
</dbReference>
<keyword evidence="2" id="KW-0813">Transport</keyword>
<evidence type="ECO:0000256" key="3">
    <source>
        <dbReference type="ARBA" id="ARBA00022723"/>
    </source>
</evidence>
<dbReference type="SUPFAM" id="SSF51395">
    <property type="entry name" value="FMN-linked oxidoreductases"/>
    <property type="match status" value="1"/>
</dbReference>
<dbReference type="Pfam" id="PF00301">
    <property type="entry name" value="Rubredoxin"/>
    <property type="match status" value="1"/>
</dbReference>
<keyword evidence="3" id="KW-0479">Metal-binding</keyword>